<feature type="domain" description="Helicase C-terminal" evidence="2">
    <location>
        <begin position="904"/>
        <end position="1068"/>
    </location>
</feature>
<organism evidence="3 4">
    <name type="scientific">Natronorubrum sediminis</name>
    <dbReference type="NCBI Taxonomy" id="640943"/>
    <lineage>
        <taxon>Archaea</taxon>
        <taxon>Methanobacteriati</taxon>
        <taxon>Methanobacteriota</taxon>
        <taxon>Stenosarchaea group</taxon>
        <taxon>Halobacteria</taxon>
        <taxon>Halobacteriales</taxon>
        <taxon>Natrialbaceae</taxon>
        <taxon>Natronorubrum</taxon>
    </lineage>
</organism>
<reference evidence="4" key="1">
    <citation type="submission" date="2016-10" db="EMBL/GenBank/DDBJ databases">
        <authorList>
            <person name="Varghese N."/>
            <person name="Submissions S."/>
        </authorList>
    </citation>
    <scope>NUCLEOTIDE SEQUENCE [LARGE SCALE GENOMIC DNA]</scope>
    <source>
        <strain evidence="4">CGMCC 1.8981</strain>
    </source>
</reference>
<keyword evidence="3" id="KW-0547">Nucleotide-binding</keyword>
<gene>
    <name evidence="3" type="ORF">SAMN04487967_1879</name>
</gene>
<dbReference type="Pfam" id="PF00271">
    <property type="entry name" value="Helicase_C"/>
    <property type="match status" value="1"/>
</dbReference>
<keyword evidence="3" id="KW-0347">Helicase</keyword>
<dbReference type="Gene3D" id="3.40.50.300">
    <property type="entry name" value="P-loop containing nucleotide triphosphate hydrolases"/>
    <property type="match status" value="1"/>
</dbReference>
<dbReference type="AlphaFoldDB" id="A0A1H6FW48"/>
<dbReference type="GO" id="GO:0004386">
    <property type="term" value="F:helicase activity"/>
    <property type="evidence" value="ECO:0007669"/>
    <property type="project" value="UniProtKB-KW"/>
</dbReference>
<evidence type="ECO:0000313" key="4">
    <source>
        <dbReference type="Proteomes" id="UP000199112"/>
    </source>
</evidence>
<dbReference type="SUPFAM" id="SSF52540">
    <property type="entry name" value="P-loop containing nucleoside triphosphate hydrolases"/>
    <property type="match status" value="1"/>
</dbReference>
<evidence type="ECO:0000313" key="3">
    <source>
        <dbReference type="EMBL" id="SEH15016.1"/>
    </source>
</evidence>
<dbReference type="OrthoDB" id="114689at2157"/>
<keyword evidence="3" id="KW-0067">ATP-binding</keyword>
<proteinExistence type="predicted"/>
<dbReference type="InterPro" id="IPR001650">
    <property type="entry name" value="Helicase_C-like"/>
</dbReference>
<keyword evidence="4" id="KW-1185">Reference proteome</keyword>
<evidence type="ECO:0000256" key="1">
    <source>
        <dbReference type="SAM" id="Coils"/>
    </source>
</evidence>
<dbReference type="PROSITE" id="PS51194">
    <property type="entry name" value="HELICASE_CTER"/>
    <property type="match status" value="1"/>
</dbReference>
<protein>
    <submittedName>
        <fullName evidence="3">Helicase conserved C-terminal domain-containing protein</fullName>
    </submittedName>
</protein>
<name>A0A1H6FW48_9EURY</name>
<sequence>MADIDGASRDDIEAFASELVGDTVDQIRGAHIDDGERTPPGLTPRTNFFSGALAPEEEDTKIDKEIQSRRSPSTLGLIGRVTTADGGDTITLSIRLSFSLYYRVIPTPAEVDQLGEDTPTVYRKYVLREPGDDDADFGVGTTVSFDANAEHTGILSEASDKAERELNRKIRAATKEHIESAPDLLDSDGGSVKNFVSSNDDLADDNYLEKLSDVPVGGDPEYAPTPKMGVTVRLLEGLDETTATADKPGSAVVRVDVTNKSDEEPDFGDLDLATYETQLELRGEDGTEFQSMSFEDVPEGFRYDSSVPGQGHNCTAVWTADQTGIKSETVPVHKQAYFGHRQYSGEAAPRFDTLATDPLPVLRAVRQKLKQYKKDDWQDRLDEAKATATNPSSNQTVETIKSDIERFEREIERFDRGVSLLEEDQMARELFKQVNRVFLRKVRKGDPWDENVELEYPGWRPFQVVFIVSLLPDIVHEERDFDPKAHDRDKADLLYFPTGGGKTEAYLALLAFTALFDRRRGKEFGLSAMMRFPLRLLSLQQFQRVVEILVHADEVRKEEGYGGEPLSAGFFTGNTENSLGNLLKSEFNGWYPSYPQNERTLEENREKLREFKKRWNQEDGHDLEQVSREDYRAVEKCPLCGSDVDLVFSTTTDRVEHHCSSASCRREKLHVHVTDIDLYRAVPTIVVGTQDKLAALGYNYRFRTLAGYITHRCPEHGYTHQGDECMMSRFCGRDKQDFETEFGDLEQVDVHDPVPTLCLQDELHLVNEDLGTFESHYYAAFEKHLEWAAEKQETDYYEPKKIAATATIEESNNQVKHLYGGKETIRFPAPGPDYRESAYTTTDEDKVQRHYVGVVPWNRSQINSIIRLLEMHQRRIQDWLADPEKSLQEFDFEELSDPETFENLLNHYYTLVTYVISKFEGGRVYKSAETQVNDNLTDDEYNPVQKFDMQGNTDPDAMADMLNRFEQVGEEGGTTYEDIEGLITATSSISHGVDIDALGYMVFFNAPPRMSEYIQASSRVGRKHPGIVLDVFDPLGERDRSHYHYFHKYHEYLDRLVEPVAINRWAKFSVERTFPGIFMSLLYIRYFDELSEHLGYFKNKAHPRMARKAEQAGVIDQDQIIEDLIEIYGEDWETGQCPFADRIEELVQVSFNNIQSGTEEDIEGCLAGRVMLSLRDVDDPIDIKPSYKHEDAFEAVGVDIR</sequence>
<dbReference type="InterPro" id="IPR027417">
    <property type="entry name" value="P-loop_NTPase"/>
</dbReference>
<keyword evidence="3" id="KW-0378">Hydrolase</keyword>
<evidence type="ECO:0000259" key="2">
    <source>
        <dbReference type="PROSITE" id="PS51194"/>
    </source>
</evidence>
<dbReference type="RefSeq" id="WP_090506784.1">
    <property type="nucleotide sequence ID" value="NZ_FNWL01000002.1"/>
</dbReference>
<dbReference type="EMBL" id="FNWL01000002">
    <property type="protein sequence ID" value="SEH15016.1"/>
    <property type="molecule type" value="Genomic_DNA"/>
</dbReference>
<feature type="coiled-coil region" evidence="1">
    <location>
        <begin position="397"/>
        <end position="424"/>
    </location>
</feature>
<keyword evidence="1" id="KW-0175">Coiled coil</keyword>
<dbReference type="Proteomes" id="UP000199112">
    <property type="component" value="Unassembled WGS sequence"/>
</dbReference>
<dbReference type="CDD" id="cd18785">
    <property type="entry name" value="SF2_C"/>
    <property type="match status" value="1"/>
</dbReference>
<accession>A0A1H6FW48</accession>